<accession>A0A8T2UJ06</accession>
<dbReference type="Pfam" id="PF01582">
    <property type="entry name" value="TIR"/>
    <property type="match status" value="1"/>
</dbReference>
<reference evidence="2" key="1">
    <citation type="submission" date="2021-08" db="EMBL/GenBank/DDBJ databases">
        <title>WGS assembly of Ceratopteris richardii.</title>
        <authorList>
            <person name="Marchant D.B."/>
            <person name="Chen G."/>
            <person name="Jenkins J."/>
            <person name="Shu S."/>
            <person name="Leebens-Mack J."/>
            <person name="Grimwood J."/>
            <person name="Schmutz J."/>
            <person name="Soltis P."/>
            <person name="Soltis D."/>
            <person name="Chen Z.-H."/>
        </authorList>
    </citation>
    <scope>NUCLEOTIDE SEQUENCE</scope>
    <source>
        <strain evidence="2">Whitten #5841</strain>
        <tissue evidence="2">Leaf</tissue>
    </source>
</reference>
<dbReference type="InterPro" id="IPR035897">
    <property type="entry name" value="Toll_tir_struct_dom_sf"/>
</dbReference>
<dbReference type="InterPro" id="IPR000157">
    <property type="entry name" value="TIR_dom"/>
</dbReference>
<gene>
    <name evidence="2" type="ORF">KP509_06G021500</name>
</gene>
<feature type="domain" description="TIR" evidence="1">
    <location>
        <begin position="8"/>
        <end position="98"/>
    </location>
</feature>
<organism evidence="2 3">
    <name type="scientific">Ceratopteris richardii</name>
    <name type="common">Triangle waterfern</name>
    <dbReference type="NCBI Taxonomy" id="49495"/>
    <lineage>
        <taxon>Eukaryota</taxon>
        <taxon>Viridiplantae</taxon>
        <taxon>Streptophyta</taxon>
        <taxon>Embryophyta</taxon>
        <taxon>Tracheophyta</taxon>
        <taxon>Polypodiopsida</taxon>
        <taxon>Polypodiidae</taxon>
        <taxon>Polypodiales</taxon>
        <taxon>Pteridineae</taxon>
        <taxon>Pteridaceae</taxon>
        <taxon>Parkerioideae</taxon>
        <taxon>Ceratopteris</taxon>
    </lineage>
</organism>
<evidence type="ECO:0000259" key="1">
    <source>
        <dbReference type="Pfam" id="PF01582"/>
    </source>
</evidence>
<dbReference type="SUPFAM" id="SSF52200">
    <property type="entry name" value="Toll/Interleukin receptor TIR domain"/>
    <property type="match status" value="1"/>
</dbReference>
<dbReference type="AlphaFoldDB" id="A0A8T2UJ06"/>
<evidence type="ECO:0000313" key="3">
    <source>
        <dbReference type="Proteomes" id="UP000825935"/>
    </source>
</evidence>
<protein>
    <recommendedName>
        <fullName evidence="1">TIR domain-containing protein</fullName>
    </recommendedName>
</protein>
<proteinExistence type="predicted"/>
<dbReference type="Gene3D" id="3.40.50.10140">
    <property type="entry name" value="Toll/interleukin-1 receptor homology (TIR) domain"/>
    <property type="match status" value="1"/>
</dbReference>
<dbReference type="GO" id="GO:0007165">
    <property type="term" value="P:signal transduction"/>
    <property type="evidence" value="ECO:0007669"/>
    <property type="project" value="InterPro"/>
</dbReference>
<dbReference type="Proteomes" id="UP000825935">
    <property type="component" value="Chromosome 6"/>
</dbReference>
<comment type="caution">
    <text evidence="2">The sequence shown here is derived from an EMBL/GenBank/DDBJ whole genome shotgun (WGS) entry which is preliminary data.</text>
</comment>
<dbReference type="EMBL" id="CM035411">
    <property type="protein sequence ID" value="KAH7434520.1"/>
    <property type="molecule type" value="Genomic_DNA"/>
</dbReference>
<evidence type="ECO:0000313" key="2">
    <source>
        <dbReference type="EMBL" id="KAH7434520.1"/>
    </source>
</evidence>
<sequence length="156" mass="18349">MELEIKSNVVSVLGHMLLSKGIMCYDNYVMNEKTETKPYFEEAVKESKVYVNTLSPNFATSGCLEEVHQIMSIQSSLVTFRTICRVLLIFYNVEPYEECYHSSGYKLCRMTRRIAEEQFYYCNCRKCLRMIVSFLLLLQKSSRIMCFTFVYTQSCF</sequence>
<name>A0A8T2UJ06_CERRI</name>
<keyword evidence="3" id="KW-1185">Reference proteome</keyword>